<dbReference type="SUPFAM" id="SSF51735">
    <property type="entry name" value="NAD(P)-binding Rossmann-fold domains"/>
    <property type="match status" value="1"/>
</dbReference>
<evidence type="ECO:0000259" key="1">
    <source>
        <dbReference type="Pfam" id="PF07993"/>
    </source>
</evidence>
<evidence type="ECO:0000313" key="3">
    <source>
        <dbReference type="Proteomes" id="UP000663852"/>
    </source>
</evidence>
<dbReference type="OrthoDB" id="429813at2759"/>
<dbReference type="EMBL" id="CAJNOJ010000430">
    <property type="protein sequence ID" value="CAF1445769.1"/>
    <property type="molecule type" value="Genomic_DNA"/>
</dbReference>
<dbReference type="InterPro" id="IPR036291">
    <property type="entry name" value="NAD(P)-bd_dom_sf"/>
</dbReference>
<proteinExistence type="predicted"/>
<accession>A0A815P8G7</accession>
<sequence length="384" mass="44592">MFYHRSDVFLTCFSLRMKSLSETIFDPIQMVHSVVLTGSTGYLGIHLLSDLIHQENIDQIICVTRNSDHDAFWRTIQSQIDAFKVPLDISEAKSKVEVVTIDLVNKHDSIKPILDQYKETVKSVHHLACDTAYGKPIAYFQPWINCTKALVRYCMDPEYPKHLYAVGSYGQRLMDDLPSDCEEDFYWINGYFQYKRWLYNYMQAKMDEGLKGTLFEPLYIIGATDPGQAYAVWRISRMFATLGYAFEYAMGFTPIEMLLENYMLTLNHPDKVGRVMAPFIPHRIYVNRALKKLLPDLKVIDYEEFRNLVRKTMPKNLKYFGPNITNIIESLKIDATFHPLYDASKFIEGGQEDYLLTCSGLEEAVKLGLEDRKKFDHIDKKIVQ</sequence>
<name>A0A815P8G7_ADIRI</name>
<dbReference type="Pfam" id="PF07993">
    <property type="entry name" value="NAD_binding_4"/>
    <property type="match status" value="1"/>
</dbReference>
<evidence type="ECO:0000313" key="2">
    <source>
        <dbReference type="EMBL" id="CAF1445769.1"/>
    </source>
</evidence>
<organism evidence="2 3">
    <name type="scientific">Adineta ricciae</name>
    <name type="common">Rotifer</name>
    <dbReference type="NCBI Taxonomy" id="249248"/>
    <lineage>
        <taxon>Eukaryota</taxon>
        <taxon>Metazoa</taxon>
        <taxon>Spiralia</taxon>
        <taxon>Gnathifera</taxon>
        <taxon>Rotifera</taxon>
        <taxon>Eurotatoria</taxon>
        <taxon>Bdelloidea</taxon>
        <taxon>Adinetida</taxon>
        <taxon>Adinetidae</taxon>
        <taxon>Adineta</taxon>
    </lineage>
</organism>
<dbReference type="Proteomes" id="UP000663852">
    <property type="component" value="Unassembled WGS sequence"/>
</dbReference>
<dbReference type="AlphaFoldDB" id="A0A815P8G7"/>
<feature type="domain" description="Thioester reductase (TE)" evidence="1">
    <location>
        <begin position="36"/>
        <end position="231"/>
    </location>
</feature>
<gene>
    <name evidence="2" type="ORF">EDS130_LOCUS39193</name>
</gene>
<dbReference type="Gene3D" id="3.40.50.720">
    <property type="entry name" value="NAD(P)-binding Rossmann-like Domain"/>
    <property type="match status" value="1"/>
</dbReference>
<comment type="caution">
    <text evidence="2">The sequence shown here is derived from an EMBL/GenBank/DDBJ whole genome shotgun (WGS) entry which is preliminary data.</text>
</comment>
<reference evidence="2" key="1">
    <citation type="submission" date="2021-02" db="EMBL/GenBank/DDBJ databases">
        <authorList>
            <person name="Nowell W R."/>
        </authorList>
    </citation>
    <scope>NUCLEOTIDE SEQUENCE</scope>
</reference>
<dbReference type="InterPro" id="IPR013120">
    <property type="entry name" value="FAR_NAD-bd"/>
</dbReference>
<protein>
    <recommendedName>
        <fullName evidence="1">Thioester reductase (TE) domain-containing protein</fullName>
    </recommendedName>
</protein>